<gene>
    <name evidence="2" type="ORF">ACFYNZ_20480</name>
</gene>
<dbReference type="EMBL" id="JBIAFJ010000018">
    <property type="protein sequence ID" value="MFE9171844.1"/>
    <property type="molecule type" value="Genomic_DNA"/>
</dbReference>
<comment type="caution">
    <text evidence="2">The sequence shown here is derived from an EMBL/GenBank/DDBJ whole genome shotgun (WGS) entry which is preliminary data.</text>
</comment>
<feature type="compositionally biased region" description="Polar residues" evidence="1">
    <location>
        <begin position="94"/>
        <end position="104"/>
    </location>
</feature>
<evidence type="ECO:0008006" key="4">
    <source>
        <dbReference type="Google" id="ProtNLM"/>
    </source>
</evidence>
<feature type="region of interest" description="Disordered" evidence="1">
    <location>
        <begin position="16"/>
        <end position="39"/>
    </location>
</feature>
<proteinExistence type="predicted"/>
<evidence type="ECO:0000256" key="1">
    <source>
        <dbReference type="SAM" id="MobiDB-lite"/>
    </source>
</evidence>
<keyword evidence="3" id="KW-1185">Reference proteome</keyword>
<accession>A0ABW6KWT6</accession>
<sequence length="149" mass="16783">MEKACHQHHECLRKHAGEETVTDVPEAAPTLLPPAEPPRTRIIERTRHRYEDVQRLLEKRWTISATVRRPNLDRTTVRRFRDTDLDELPASARRSPTASTNSRYKSGPPARTSPGPATSPEPSPISPVTSVDTCYWSGSGRPSRTHRSP</sequence>
<organism evidence="2 3">
    <name type="scientific">Streptomyces kebangsaanensis</name>
    <dbReference type="NCBI Taxonomy" id="864058"/>
    <lineage>
        <taxon>Bacteria</taxon>
        <taxon>Bacillati</taxon>
        <taxon>Actinomycetota</taxon>
        <taxon>Actinomycetes</taxon>
        <taxon>Kitasatosporales</taxon>
        <taxon>Streptomycetaceae</taxon>
        <taxon>Streptomyces</taxon>
    </lineage>
</organism>
<dbReference type="Proteomes" id="UP001601197">
    <property type="component" value="Unassembled WGS sequence"/>
</dbReference>
<evidence type="ECO:0000313" key="2">
    <source>
        <dbReference type="EMBL" id="MFE9171844.1"/>
    </source>
</evidence>
<dbReference type="RefSeq" id="WP_388349014.1">
    <property type="nucleotide sequence ID" value="NZ_JBIAFJ010000018.1"/>
</dbReference>
<protein>
    <recommendedName>
        <fullName evidence="4">Transposase</fullName>
    </recommendedName>
</protein>
<feature type="compositionally biased region" description="Basic and acidic residues" evidence="1">
    <location>
        <begin position="70"/>
        <end position="83"/>
    </location>
</feature>
<evidence type="ECO:0000313" key="3">
    <source>
        <dbReference type="Proteomes" id="UP001601197"/>
    </source>
</evidence>
<name>A0ABW6KWT6_9ACTN</name>
<feature type="region of interest" description="Disordered" evidence="1">
    <location>
        <begin position="70"/>
        <end position="149"/>
    </location>
</feature>
<reference evidence="2 3" key="1">
    <citation type="submission" date="2024-10" db="EMBL/GenBank/DDBJ databases">
        <title>The Natural Products Discovery Center: Release of the First 8490 Sequenced Strains for Exploring Actinobacteria Biosynthetic Diversity.</title>
        <authorList>
            <person name="Kalkreuter E."/>
            <person name="Kautsar S.A."/>
            <person name="Yang D."/>
            <person name="Bader C.D."/>
            <person name="Teijaro C.N."/>
            <person name="Fluegel L."/>
            <person name="Davis C.M."/>
            <person name="Simpson J.R."/>
            <person name="Lauterbach L."/>
            <person name="Steele A.D."/>
            <person name="Gui C."/>
            <person name="Meng S."/>
            <person name="Li G."/>
            <person name="Viehrig K."/>
            <person name="Ye F."/>
            <person name="Su P."/>
            <person name="Kiefer A.F."/>
            <person name="Nichols A."/>
            <person name="Cepeda A.J."/>
            <person name="Yan W."/>
            <person name="Fan B."/>
            <person name="Jiang Y."/>
            <person name="Adhikari A."/>
            <person name="Zheng C.-J."/>
            <person name="Schuster L."/>
            <person name="Cowan T.M."/>
            <person name="Smanski M.J."/>
            <person name="Chevrette M.G."/>
            <person name="De Carvalho L.P.S."/>
            <person name="Shen B."/>
        </authorList>
    </citation>
    <scope>NUCLEOTIDE SEQUENCE [LARGE SCALE GENOMIC DNA]</scope>
    <source>
        <strain evidence="2 3">NPDC007147</strain>
    </source>
</reference>